<dbReference type="GO" id="GO:0005524">
    <property type="term" value="F:ATP binding"/>
    <property type="evidence" value="ECO:0007669"/>
    <property type="project" value="InterPro"/>
</dbReference>
<keyword evidence="3" id="KW-1185">Reference proteome</keyword>
<proteinExistence type="predicted"/>
<evidence type="ECO:0000313" key="2">
    <source>
        <dbReference type="EMBL" id="CAK61878.1"/>
    </source>
</evidence>
<dbReference type="InParanoid" id="A0BTL1"/>
<dbReference type="SUPFAM" id="SSF56112">
    <property type="entry name" value="Protein kinase-like (PK-like)"/>
    <property type="match status" value="1"/>
</dbReference>
<evidence type="ECO:0000259" key="1">
    <source>
        <dbReference type="PROSITE" id="PS50011"/>
    </source>
</evidence>
<dbReference type="KEGG" id="ptm:GSPATT00032110001"/>
<dbReference type="AlphaFoldDB" id="A0BTL1"/>
<reference evidence="2 3" key="1">
    <citation type="journal article" date="2006" name="Nature">
        <title>Global trends of whole-genome duplications revealed by the ciliate Paramecium tetraurelia.</title>
        <authorList>
            <consortium name="Genoscope"/>
            <person name="Aury J.-M."/>
            <person name="Jaillon O."/>
            <person name="Duret L."/>
            <person name="Noel B."/>
            <person name="Jubin C."/>
            <person name="Porcel B.M."/>
            <person name="Segurens B."/>
            <person name="Daubin V."/>
            <person name="Anthouard V."/>
            <person name="Aiach N."/>
            <person name="Arnaiz O."/>
            <person name="Billaut A."/>
            <person name="Beisson J."/>
            <person name="Blanc I."/>
            <person name="Bouhouche K."/>
            <person name="Camara F."/>
            <person name="Duharcourt S."/>
            <person name="Guigo R."/>
            <person name="Gogendeau D."/>
            <person name="Katinka M."/>
            <person name="Keller A.-M."/>
            <person name="Kissmehl R."/>
            <person name="Klotz C."/>
            <person name="Koll F."/>
            <person name="Le Moue A."/>
            <person name="Lepere C."/>
            <person name="Malinsky S."/>
            <person name="Nowacki M."/>
            <person name="Nowak J.K."/>
            <person name="Plattner H."/>
            <person name="Poulain J."/>
            <person name="Ruiz F."/>
            <person name="Serrano V."/>
            <person name="Zagulski M."/>
            <person name="Dessen P."/>
            <person name="Betermier M."/>
            <person name="Weissenbach J."/>
            <person name="Scarpelli C."/>
            <person name="Schachter V."/>
            <person name="Sperling L."/>
            <person name="Meyer E."/>
            <person name="Cohen J."/>
            <person name="Wincker P."/>
        </authorList>
    </citation>
    <scope>NUCLEOTIDE SEQUENCE [LARGE SCALE GENOMIC DNA]</scope>
    <source>
        <strain evidence="2 3">Stock d4-2</strain>
    </source>
</reference>
<dbReference type="GeneID" id="5015060"/>
<dbReference type="HOGENOM" id="CLU_3072819_0_0_1"/>
<accession>A0BTL1</accession>
<feature type="domain" description="Protein kinase" evidence="1">
    <location>
        <begin position="1"/>
        <end position="53"/>
    </location>
</feature>
<dbReference type="InterPro" id="IPR011009">
    <property type="entry name" value="Kinase-like_dom_sf"/>
</dbReference>
<protein>
    <recommendedName>
        <fullName evidence="1">Protein kinase domain-containing protein</fullName>
    </recommendedName>
</protein>
<dbReference type="OrthoDB" id="9332038at2759"/>
<dbReference type="STRING" id="5888.A0BTL1"/>
<sequence length="53" mass="6183">MRFGTVFAVDKAKVMEYLGSRYYRAPEIIIGYPYDTNIDVMVTADIVLELFTW</sequence>
<evidence type="ECO:0000313" key="3">
    <source>
        <dbReference type="Proteomes" id="UP000000600"/>
    </source>
</evidence>
<gene>
    <name evidence="2" type="ORF">GSPATT00032110001</name>
</gene>
<dbReference type="PROSITE" id="PS50011">
    <property type="entry name" value="PROTEIN_KINASE_DOM"/>
    <property type="match status" value="1"/>
</dbReference>
<name>A0BTL1_PARTE</name>
<dbReference type="InterPro" id="IPR000719">
    <property type="entry name" value="Prot_kinase_dom"/>
</dbReference>
<dbReference type="RefSeq" id="XP_001429276.1">
    <property type="nucleotide sequence ID" value="XM_001429239.1"/>
</dbReference>
<dbReference type="Gene3D" id="1.10.510.10">
    <property type="entry name" value="Transferase(Phosphotransferase) domain 1"/>
    <property type="match status" value="1"/>
</dbReference>
<organism evidence="2 3">
    <name type="scientific">Paramecium tetraurelia</name>
    <dbReference type="NCBI Taxonomy" id="5888"/>
    <lineage>
        <taxon>Eukaryota</taxon>
        <taxon>Sar</taxon>
        <taxon>Alveolata</taxon>
        <taxon>Ciliophora</taxon>
        <taxon>Intramacronucleata</taxon>
        <taxon>Oligohymenophorea</taxon>
        <taxon>Peniculida</taxon>
        <taxon>Parameciidae</taxon>
        <taxon>Paramecium</taxon>
    </lineage>
</organism>
<dbReference type="EMBL" id="CT868016">
    <property type="protein sequence ID" value="CAK61878.1"/>
    <property type="molecule type" value="Genomic_DNA"/>
</dbReference>
<dbReference type="GO" id="GO:0004672">
    <property type="term" value="F:protein kinase activity"/>
    <property type="evidence" value="ECO:0007669"/>
    <property type="project" value="InterPro"/>
</dbReference>
<dbReference type="Proteomes" id="UP000000600">
    <property type="component" value="Unassembled WGS sequence"/>
</dbReference>